<dbReference type="PANTHER" id="PTHR32071">
    <property type="entry name" value="TRANSCRIPTIONAL REGULATORY PROTEIN"/>
    <property type="match status" value="1"/>
</dbReference>
<dbReference type="PROSITE" id="PS00676">
    <property type="entry name" value="SIGMA54_INTERACT_2"/>
    <property type="match status" value="1"/>
</dbReference>
<dbReference type="InterPro" id="IPR009057">
    <property type="entry name" value="Homeodomain-like_sf"/>
</dbReference>
<dbReference type="Pfam" id="PF25601">
    <property type="entry name" value="AAA_lid_14"/>
    <property type="match status" value="1"/>
</dbReference>
<evidence type="ECO:0000313" key="10">
    <source>
        <dbReference type="Proteomes" id="UP000322876"/>
    </source>
</evidence>
<evidence type="ECO:0000256" key="1">
    <source>
        <dbReference type="ARBA" id="ARBA00022741"/>
    </source>
</evidence>
<dbReference type="SUPFAM" id="SSF52540">
    <property type="entry name" value="P-loop containing nucleoside triphosphate hydrolases"/>
    <property type="match status" value="1"/>
</dbReference>
<evidence type="ECO:0000313" key="9">
    <source>
        <dbReference type="EMBL" id="KAA0256831.1"/>
    </source>
</evidence>
<dbReference type="Gene3D" id="3.40.50.300">
    <property type="entry name" value="P-loop containing nucleotide triphosphate hydrolases"/>
    <property type="match status" value="1"/>
</dbReference>
<dbReference type="EMBL" id="VFJB01000010">
    <property type="protein sequence ID" value="KAA0256831.1"/>
    <property type="molecule type" value="Genomic_DNA"/>
</dbReference>
<reference evidence="9 10" key="1">
    <citation type="submission" date="2019-06" db="EMBL/GenBank/DDBJ databases">
        <title>Genomic insights into carbon and energy metabolism of Deferribacter autotrophicus revealed new metabolic traits in the phylum Deferribacteres.</title>
        <authorList>
            <person name="Slobodkin A.I."/>
            <person name="Slobodkina G.B."/>
            <person name="Allioux M."/>
            <person name="Alain K."/>
            <person name="Jebbar M."/>
            <person name="Shadrin V."/>
            <person name="Kublanov I.V."/>
            <person name="Toshchakov S.V."/>
            <person name="Bonch-Osmolovskaya E.A."/>
        </authorList>
    </citation>
    <scope>NUCLEOTIDE SEQUENCE [LARGE SCALE GENOMIC DNA]</scope>
    <source>
        <strain evidence="9 10">SL50</strain>
    </source>
</reference>
<accession>A0A5A8EYU7</accession>
<dbReference type="InterPro" id="IPR002078">
    <property type="entry name" value="Sigma_54_int"/>
</dbReference>
<comment type="caution">
    <text evidence="9">The sequence shown here is derived from an EMBL/GenBank/DDBJ whole genome shotgun (WGS) entry which is preliminary data.</text>
</comment>
<dbReference type="Proteomes" id="UP000322876">
    <property type="component" value="Unassembled WGS sequence"/>
</dbReference>
<keyword evidence="10" id="KW-1185">Reference proteome</keyword>
<evidence type="ECO:0000259" key="8">
    <source>
        <dbReference type="PROSITE" id="PS50110"/>
    </source>
</evidence>
<dbReference type="Pfam" id="PF02954">
    <property type="entry name" value="HTH_8"/>
    <property type="match status" value="1"/>
</dbReference>
<dbReference type="InterPro" id="IPR001789">
    <property type="entry name" value="Sig_transdc_resp-reg_receiver"/>
</dbReference>
<dbReference type="InterPro" id="IPR002197">
    <property type="entry name" value="HTH_Fis"/>
</dbReference>
<keyword evidence="2" id="KW-0067">ATP-binding</keyword>
<sequence>MKMYRIAVVDDEVNFARFLAKNLRNENFLVDIFFDGSSFLKYLENYDPDVVLLDLSLPDCHGLSLYPKILKSNNLTQVIVITAHGNLDTAVEAIKMGCYDYINKPFGLDEIILIIKRALERKKILEELNFRRNKEYECVEIDSLIGSSAKMKDLKKLLMMVADADDVTVLIQGESGTGKNLFARIIHNLSKRKENPFIEVNCASIPDNLIESELFGFEKGAFTDAKNSKKGLVELADKGTLFLDEVAEIPFDMQAKLLSFLENKTFRRVGGVKEFNIDVRVIASTNRDLEQLVRDKKFREDLYYRLNVINIKIPPLRERGEDIIELANFFLEQYTKKYNKKLVFDEEVISILKRYRWPGNIRELRNLIERAVILSNEPVITTEHFVIKCDDNYQGLSLSESKSVIEINKLEREMIIKALEESDFVKTKAAEKLGISRYALLRKMKKYNLL</sequence>
<protein>
    <submittedName>
        <fullName evidence="9">Sigma-54-dependent Fis family transcriptional regulator</fullName>
    </submittedName>
</protein>
<gene>
    <name evidence="9" type="ORF">FHQ18_11925</name>
</gene>
<dbReference type="InterPro" id="IPR027417">
    <property type="entry name" value="P-loop_NTPase"/>
</dbReference>
<dbReference type="InterPro" id="IPR025944">
    <property type="entry name" value="Sigma_54_int_dom_CS"/>
</dbReference>
<dbReference type="AlphaFoldDB" id="A0A5A8EYU7"/>
<dbReference type="OrthoDB" id="9814761at2"/>
<dbReference type="InterPro" id="IPR011006">
    <property type="entry name" value="CheY-like_superfamily"/>
</dbReference>
<dbReference type="Gene3D" id="3.40.50.2300">
    <property type="match status" value="1"/>
</dbReference>
<dbReference type="GO" id="GO:0043565">
    <property type="term" value="F:sequence-specific DNA binding"/>
    <property type="evidence" value="ECO:0007669"/>
    <property type="project" value="InterPro"/>
</dbReference>
<proteinExistence type="predicted"/>
<evidence type="ECO:0000256" key="5">
    <source>
        <dbReference type="ARBA" id="ARBA00023163"/>
    </source>
</evidence>
<feature type="domain" description="Response regulatory" evidence="8">
    <location>
        <begin position="5"/>
        <end position="119"/>
    </location>
</feature>
<dbReference type="InterPro" id="IPR058031">
    <property type="entry name" value="AAA_lid_NorR"/>
</dbReference>
<dbReference type="Gene3D" id="1.10.8.60">
    <property type="match status" value="1"/>
</dbReference>
<dbReference type="GO" id="GO:0006355">
    <property type="term" value="P:regulation of DNA-templated transcription"/>
    <property type="evidence" value="ECO:0007669"/>
    <property type="project" value="InterPro"/>
</dbReference>
<dbReference type="PANTHER" id="PTHR32071:SF113">
    <property type="entry name" value="ALGINATE BIOSYNTHESIS TRANSCRIPTIONAL REGULATORY PROTEIN ALGB"/>
    <property type="match status" value="1"/>
</dbReference>
<dbReference type="Pfam" id="PF00072">
    <property type="entry name" value="Response_reg"/>
    <property type="match status" value="1"/>
</dbReference>
<dbReference type="CDD" id="cd00009">
    <property type="entry name" value="AAA"/>
    <property type="match status" value="1"/>
</dbReference>
<dbReference type="PROSITE" id="PS50110">
    <property type="entry name" value="RESPONSE_REGULATORY"/>
    <property type="match status" value="1"/>
</dbReference>
<dbReference type="SMART" id="SM00382">
    <property type="entry name" value="AAA"/>
    <property type="match status" value="1"/>
</dbReference>
<keyword evidence="1" id="KW-0547">Nucleotide-binding</keyword>
<dbReference type="SMART" id="SM00448">
    <property type="entry name" value="REC"/>
    <property type="match status" value="1"/>
</dbReference>
<evidence type="ECO:0000256" key="6">
    <source>
        <dbReference type="PROSITE-ProRule" id="PRU00169"/>
    </source>
</evidence>
<dbReference type="GO" id="GO:0005524">
    <property type="term" value="F:ATP binding"/>
    <property type="evidence" value="ECO:0007669"/>
    <property type="project" value="UniProtKB-KW"/>
</dbReference>
<dbReference type="PROSITE" id="PS00688">
    <property type="entry name" value="SIGMA54_INTERACT_3"/>
    <property type="match status" value="1"/>
</dbReference>
<keyword evidence="5" id="KW-0804">Transcription</keyword>
<dbReference type="PRINTS" id="PR01590">
    <property type="entry name" value="HTHFIS"/>
</dbReference>
<evidence type="ECO:0000259" key="7">
    <source>
        <dbReference type="PROSITE" id="PS50045"/>
    </source>
</evidence>
<dbReference type="Gene3D" id="1.10.10.60">
    <property type="entry name" value="Homeodomain-like"/>
    <property type="match status" value="1"/>
</dbReference>
<dbReference type="SUPFAM" id="SSF46689">
    <property type="entry name" value="Homeodomain-like"/>
    <property type="match status" value="1"/>
</dbReference>
<dbReference type="SUPFAM" id="SSF52172">
    <property type="entry name" value="CheY-like"/>
    <property type="match status" value="1"/>
</dbReference>
<dbReference type="FunFam" id="3.40.50.300:FF:000006">
    <property type="entry name" value="DNA-binding transcriptional regulator NtrC"/>
    <property type="match status" value="1"/>
</dbReference>
<organism evidence="9 10">
    <name type="scientific">Deferribacter autotrophicus</name>
    <dbReference type="NCBI Taxonomy" id="500465"/>
    <lineage>
        <taxon>Bacteria</taxon>
        <taxon>Pseudomonadati</taxon>
        <taxon>Deferribacterota</taxon>
        <taxon>Deferribacteres</taxon>
        <taxon>Deferribacterales</taxon>
        <taxon>Deferribacteraceae</taxon>
        <taxon>Deferribacter</taxon>
    </lineage>
</organism>
<dbReference type="PROSITE" id="PS50045">
    <property type="entry name" value="SIGMA54_INTERACT_4"/>
    <property type="match status" value="1"/>
</dbReference>
<dbReference type="GO" id="GO:0000160">
    <property type="term" value="P:phosphorelay signal transduction system"/>
    <property type="evidence" value="ECO:0007669"/>
    <property type="project" value="InterPro"/>
</dbReference>
<keyword evidence="6" id="KW-0597">Phosphoprotein</keyword>
<dbReference type="InterPro" id="IPR003593">
    <property type="entry name" value="AAA+_ATPase"/>
</dbReference>
<feature type="modified residue" description="4-aspartylphosphate" evidence="6">
    <location>
        <position position="54"/>
    </location>
</feature>
<evidence type="ECO:0000256" key="3">
    <source>
        <dbReference type="ARBA" id="ARBA00023015"/>
    </source>
</evidence>
<evidence type="ECO:0000256" key="2">
    <source>
        <dbReference type="ARBA" id="ARBA00022840"/>
    </source>
</evidence>
<feature type="domain" description="Sigma-54 factor interaction" evidence="7">
    <location>
        <begin position="144"/>
        <end position="373"/>
    </location>
</feature>
<dbReference type="InterPro" id="IPR025662">
    <property type="entry name" value="Sigma_54_int_dom_ATP-bd_1"/>
</dbReference>
<keyword evidence="4" id="KW-0238">DNA-binding</keyword>
<name>A0A5A8EYU7_9BACT</name>
<keyword evidence="3" id="KW-0805">Transcription regulation</keyword>
<dbReference type="PROSITE" id="PS00675">
    <property type="entry name" value="SIGMA54_INTERACT_1"/>
    <property type="match status" value="1"/>
</dbReference>
<evidence type="ECO:0000256" key="4">
    <source>
        <dbReference type="ARBA" id="ARBA00023125"/>
    </source>
</evidence>
<dbReference type="Pfam" id="PF00158">
    <property type="entry name" value="Sigma54_activat"/>
    <property type="match status" value="1"/>
</dbReference>
<dbReference type="InterPro" id="IPR025943">
    <property type="entry name" value="Sigma_54_int_dom_ATP-bd_2"/>
</dbReference>